<accession>A0A062UJ51</accession>
<protein>
    <submittedName>
        <fullName evidence="2">Uncharacterized protein</fullName>
    </submittedName>
</protein>
<gene>
    <name evidence="2" type="ORF">HY30_15750</name>
</gene>
<feature type="signal peptide" evidence="1">
    <location>
        <begin position="1"/>
        <end position="19"/>
    </location>
</feature>
<proteinExistence type="predicted"/>
<dbReference type="AlphaFoldDB" id="A0A062UJ51"/>
<evidence type="ECO:0000313" key="3">
    <source>
        <dbReference type="Proteomes" id="UP000027190"/>
    </source>
</evidence>
<sequence>MRALALFFLLPVLAGPATAQPSETPGIVTILNGKDRKTVFLSEWASETPTTLRICYLEALSDPAPDSVMVVLGSPYDTAGNPRWQKLGPGECSFFSGPEVFVSISQGAGIARVGTDIVK</sequence>
<evidence type="ECO:0000256" key="1">
    <source>
        <dbReference type="SAM" id="SignalP"/>
    </source>
</evidence>
<dbReference type="STRING" id="1280947.HY30_15750"/>
<dbReference type="Proteomes" id="UP000027190">
    <property type="component" value="Unassembled WGS sequence"/>
</dbReference>
<keyword evidence="3" id="KW-1185">Reference proteome</keyword>
<organism evidence="2 3">
    <name type="scientific">Hyphomonas chukchiensis</name>
    <dbReference type="NCBI Taxonomy" id="1280947"/>
    <lineage>
        <taxon>Bacteria</taxon>
        <taxon>Pseudomonadati</taxon>
        <taxon>Pseudomonadota</taxon>
        <taxon>Alphaproteobacteria</taxon>
        <taxon>Hyphomonadales</taxon>
        <taxon>Hyphomonadaceae</taxon>
        <taxon>Hyphomonas</taxon>
    </lineage>
</organism>
<name>A0A062UJ51_9PROT</name>
<dbReference type="EMBL" id="AWFG01000018">
    <property type="protein sequence ID" value="KCZ59069.1"/>
    <property type="molecule type" value="Genomic_DNA"/>
</dbReference>
<dbReference type="RefSeq" id="WP_034738526.1">
    <property type="nucleotide sequence ID" value="NZ_AWFG01000018.1"/>
</dbReference>
<comment type="caution">
    <text evidence="2">The sequence shown here is derived from an EMBL/GenBank/DDBJ whole genome shotgun (WGS) entry which is preliminary data.</text>
</comment>
<feature type="chain" id="PRO_5001618353" evidence="1">
    <location>
        <begin position="20"/>
        <end position="119"/>
    </location>
</feature>
<reference evidence="2 3" key="1">
    <citation type="journal article" date="2014" name="Antonie Van Leeuwenhoek">
        <title>Hyphomonas beringensis sp. nov. and Hyphomonas chukchiensis sp. nov., isolated from surface seawater of the Bering Sea and Chukchi Sea.</title>
        <authorList>
            <person name="Li C."/>
            <person name="Lai Q."/>
            <person name="Li G."/>
            <person name="Dong C."/>
            <person name="Wang J."/>
            <person name="Liao Y."/>
            <person name="Shao Z."/>
        </authorList>
    </citation>
    <scope>NUCLEOTIDE SEQUENCE [LARGE SCALE GENOMIC DNA]</scope>
    <source>
        <strain evidence="2 3">BH-BN04-4</strain>
    </source>
</reference>
<dbReference type="PATRIC" id="fig|1280947.3.peg.1463"/>
<evidence type="ECO:0000313" key="2">
    <source>
        <dbReference type="EMBL" id="KCZ59069.1"/>
    </source>
</evidence>
<keyword evidence="1" id="KW-0732">Signal</keyword>